<evidence type="ECO:0000256" key="8">
    <source>
        <dbReference type="RuleBase" id="RU049441"/>
    </source>
</evidence>
<feature type="region of interest" description="Disordered" evidence="9">
    <location>
        <begin position="375"/>
        <end position="442"/>
    </location>
</feature>
<comment type="similarity">
    <text evidence="3 8">Belongs to the NST1 family.</text>
</comment>
<dbReference type="Pfam" id="PF13945">
    <property type="entry name" value="NST1"/>
    <property type="match status" value="1"/>
</dbReference>
<feature type="compositionally biased region" description="Low complexity" evidence="9">
    <location>
        <begin position="716"/>
        <end position="769"/>
    </location>
</feature>
<evidence type="ECO:0000256" key="4">
    <source>
        <dbReference type="ARBA" id="ARBA00020733"/>
    </source>
</evidence>
<feature type="compositionally biased region" description="Acidic residues" evidence="9">
    <location>
        <begin position="63"/>
        <end position="81"/>
    </location>
</feature>
<dbReference type="GO" id="GO:0005737">
    <property type="term" value="C:cytoplasm"/>
    <property type="evidence" value="ECO:0007669"/>
    <property type="project" value="UniProtKB-SubCell"/>
</dbReference>
<feature type="compositionally biased region" description="Basic residues" evidence="9">
    <location>
        <begin position="24"/>
        <end position="34"/>
    </location>
</feature>
<gene>
    <name evidence="10" type="ORF">DOTSEDRAFT_74002</name>
</gene>
<evidence type="ECO:0000313" key="10">
    <source>
        <dbReference type="EMBL" id="EME41790.1"/>
    </source>
</evidence>
<dbReference type="eggNOG" id="ENOG502QSSK">
    <property type="taxonomic scope" value="Eukaryota"/>
</dbReference>
<feature type="compositionally biased region" description="Basic and acidic residues" evidence="9">
    <location>
        <begin position="481"/>
        <end position="502"/>
    </location>
</feature>
<evidence type="ECO:0000256" key="5">
    <source>
        <dbReference type="ARBA" id="ARBA00022490"/>
    </source>
</evidence>
<feature type="region of interest" description="Disordered" evidence="9">
    <location>
        <begin position="481"/>
        <end position="801"/>
    </location>
</feature>
<proteinExistence type="inferred from homology"/>
<comment type="subcellular location">
    <subcellularLocation>
        <location evidence="2 8">Cytoplasm</location>
    </subcellularLocation>
</comment>
<reference evidence="10 11" key="2">
    <citation type="journal article" date="2012" name="PLoS Pathog.">
        <title>Diverse lifestyles and strategies of plant pathogenesis encoded in the genomes of eighteen Dothideomycetes fungi.</title>
        <authorList>
            <person name="Ohm R.A."/>
            <person name="Feau N."/>
            <person name="Henrissat B."/>
            <person name="Schoch C.L."/>
            <person name="Horwitz B.A."/>
            <person name="Barry K.W."/>
            <person name="Condon B.J."/>
            <person name="Copeland A.C."/>
            <person name="Dhillon B."/>
            <person name="Glaser F."/>
            <person name="Hesse C.N."/>
            <person name="Kosti I."/>
            <person name="LaButti K."/>
            <person name="Lindquist E.A."/>
            <person name="Lucas S."/>
            <person name="Salamov A.A."/>
            <person name="Bradshaw R.E."/>
            <person name="Ciuffetti L."/>
            <person name="Hamelin R.C."/>
            <person name="Kema G.H.J."/>
            <person name="Lawrence C."/>
            <person name="Scott J.A."/>
            <person name="Spatafora J.W."/>
            <person name="Turgeon B.G."/>
            <person name="de Wit P.J.G.M."/>
            <person name="Zhong S."/>
            <person name="Goodwin S.B."/>
            <person name="Grigoriev I.V."/>
        </authorList>
    </citation>
    <scope>NUCLEOTIDE SEQUENCE [LARGE SCALE GENOMIC DNA]</scope>
    <source>
        <strain evidence="11">NZE10 / CBS 128990</strain>
    </source>
</reference>
<keyword evidence="11" id="KW-1185">Reference proteome</keyword>
<keyword evidence="6 8" id="KW-0346">Stress response</keyword>
<dbReference type="CDD" id="cd22249">
    <property type="entry name" value="UDM1_RNF168_RNF169-like"/>
    <property type="match status" value="1"/>
</dbReference>
<feature type="region of interest" description="Disordered" evidence="9">
    <location>
        <begin position="243"/>
        <end position="337"/>
    </location>
</feature>
<name>N1PJR9_DOTSN</name>
<dbReference type="OMA" id="EEDTQYG"/>
<keyword evidence="5 8" id="KW-0963">Cytoplasm</keyword>
<feature type="region of interest" description="Disordered" evidence="9">
    <location>
        <begin position="870"/>
        <end position="955"/>
    </location>
</feature>
<dbReference type="InterPro" id="IPR025279">
    <property type="entry name" value="NST1"/>
</dbReference>
<evidence type="ECO:0000256" key="3">
    <source>
        <dbReference type="ARBA" id="ARBA00007112"/>
    </source>
</evidence>
<feature type="region of interest" description="Disordered" evidence="9">
    <location>
        <begin position="978"/>
        <end position="1000"/>
    </location>
</feature>
<organism evidence="10 11">
    <name type="scientific">Dothistroma septosporum (strain NZE10 / CBS 128990)</name>
    <name type="common">Red band needle blight fungus</name>
    <name type="synonym">Mycosphaerella pini</name>
    <dbReference type="NCBI Taxonomy" id="675120"/>
    <lineage>
        <taxon>Eukaryota</taxon>
        <taxon>Fungi</taxon>
        <taxon>Dikarya</taxon>
        <taxon>Ascomycota</taxon>
        <taxon>Pezizomycotina</taxon>
        <taxon>Dothideomycetes</taxon>
        <taxon>Dothideomycetidae</taxon>
        <taxon>Mycosphaerellales</taxon>
        <taxon>Mycosphaerellaceae</taxon>
        <taxon>Dothistroma</taxon>
    </lineage>
</organism>
<evidence type="ECO:0000256" key="1">
    <source>
        <dbReference type="ARBA" id="ARBA00002545"/>
    </source>
</evidence>
<feature type="compositionally biased region" description="Basic and acidic residues" evidence="9">
    <location>
        <begin position="375"/>
        <end position="391"/>
    </location>
</feature>
<feature type="compositionally biased region" description="Polar residues" evidence="9">
    <location>
        <begin position="680"/>
        <end position="690"/>
    </location>
</feature>
<evidence type="ECO:0000256" key="2">
    <source>
        <dbReference type="ARBA" id="ARBA00004496"/>
    </source>
</evidence>
<dbReference type="PANTHER" id="PTHR31780:SF10">
    <property type="entry name" value="LD36051P"/>
    <property type="match status" value="1"/>
</dbReference>
<feature type="compositionally biased region" description="Pro residues" evidence="9">
    <location>
        <begin position="136"/>
        <end position="146"/>
    </location>
</feature>
<accession>N1PJR9</accession>
<comment type="function">
    <text evidence="1 8">May act as a negative regulator of salt tolerance.</text>
</comment>
<feature type="region of interest" description="Disordered" evidence="9">
    <location>
        <begin position="1164"/>
        <end position="1217"/>
    </location>
</feature>
<keyword evidence="7 8" id="KW-0175">Coiled coil</keyword>
<protein>
    <recommendedName>
        <fullName evidence="4 8">Stress response protein NST1</fullName>
    </recommendedName>
</protein>
<feature type="region of interest" description="Disordered" evidence="9">
    <location>
        <begin position="1"/>
        <end position="160"/>
    </location>
</feature>
<feature type="compositionally biased region" description="Acidic residues" evidence="9">
    <location>
        <begin position="406"/>
        <end position="434"/>
    </location>
</feature>
<evidence type="ECO:0000313" key="11">
    <source>
        <dbReference type="Proteomes" id="UP000016933"/>
    </source>
</evidence>
<dbReference type="HOGENOM" id="CLU_002935_0_1_1"/>
<dbReference type="AlphaFoldDB" id="N1PJR9"/>
<feature type="compositionally biased region" description="Acidic residues" evidence="9">
    <location>
        <begin position="286"/>
        <end position="325"/>
    </location>
</feature>
<sequence>MSTTQATAPPASGVITAPPLPGGNRKKQKRRAKQAAKSASQVPMPSAAPGTPAGYEEDALRYDDEDDYSEDGEPEYYEDEQHDAPPPMPATNGLHPPSPAVGMKKTKKKRAPAPSPHHHNHHHHHHHPYDARLSPPHLPNHEPPPTGMMRPPARHGHSHDKIWNTTSAQERQNIKEFWLELSEEQRKGLLRIEKEAVLKKMKAQQKHSCSCTVCGRKRTAIEEELEVLYEGYYEELEQYAHHDIPPLPSVDGLIPPPLQQRQHPFAHPPPPMPPQHRTSHLHEHLDEDEFSDEEEEEEEEEEYSGDDEEDDEPYSDEDLDQEPEPEPPRGHPGVPDFFNFGSHLTVKDNLLTVADDLLKNDGRKFIEMMEQLAERRMQRESRSQYEAEHHTGYPPDENSYSHEDPLAAEEYDDDDASYDSQDEFDDEMEEEDEMVGLTEEQRMQEGRRMFQIFAARMFEQRVLTAYREKVAAERQMKLLEEIDNDQKLQAQREAKKQRDAQKKKDKKKQQAQAKAEEKAKRDAEKAEEERQVREAEEKKQEEQRRRKEEQRKKREEEKKKQEEEKTRKEAERSRRQQEEQQRREEAEYKAREQKAAEKARKEEARKKEREDREAREKETRERKAQEEKDRRDREAKAKSEKEAKEREKSAQHPIPAPHPPQITKRPSQAGMVAIPGVFPKQTQSGISSPHPQIATPSIPKAPTPAKQRQASQQRGSSHASSPRQSHSLPSSAPSKSSSPGSVGQQQSQVQPKTIMQKPSSQPAGQQQPPHLSDASPLAQQYIQPPPGMAHPQQHYGGFGPMSPMGFPCFPGPQGPFTPSMGQRGPMSMFSPQQGPPPMGLPNRIPFGAPGMNGMAPPPGMVPPPMRGFPFDTPGQAPPGFGQALHHNQTSPIGPSPGAPGVDAPRTSIGGHSRQQSSDKERFEFAANQPIARPAPIQRPSSVKPPGAEQTTSNAEVDAVSQHLGSSALLDDTEEQMLPDVQDSRRHSQIPAGGRGIPIPNSGMHPMGGFSGPNGGFGTPGSTWNTPAMPFGSSPGLQSNWGSLPNPGMGGWMNNNAFATNGFGPMAPGGMNSRAPGLSQPRPLTIRQEICKACRQLSNANRGEGEGYHKVDVLLRQVESNHPPLDASITLQEVEDICETEGDNHNGGGELSLRRDDNGNVEVKWEDHASTPDQGRGPTGLGEIGSPMPSKTSPAVGFGAPGMPRTFGSLGAVGSQNV</sequence>
<dbReference type="Proteomes" id="UP000016933">
    <property type="component" value="Unassembled WGS sequence"/>
</dbReference>
<feature type="compositionally biased region" description="Polar residues" evidence="9">
    <location>
        <begin position="706"/>
        <end position="715"/>
    </location>
</feature>
<dbReference type="OrthoDB" id="21629at2759"/>
<evidence type="ECO:0000256" key="7">
    <source>
        <dbReference type="ARBA" id="ARBA00023054"/>
    </source>
</evidence>
<feature type="compositionally biased region" description="Basic and acidic residues" evidence="9">
    <location>
        <begin position="514"/>
        <end position="650"/>
    </location>
</feature>
<dbReference type="STRING" id="675120.N1PJR9"/>
<feature type="compositionally biased region" description="Basic residues" evidence="9">
    <location>
        <begin position="104"/>
        <end position="127"/>
    </location>
</feature>
<dbReference type="InterPro" id="IPR051195">
    <property type="entry name" value="Fungal_stress_NST1"/>
</dbReference>
<dbReference type="EMBL" id="KB446542">
    <property type="protein sequence ID" value="EME41790.1"/>
    <property type="molecule type" value="Genomic_DNA"/>
</dbReference>
<evidence type="ECO:0000256" key="6">
    <source>
        <dbReference type="ARBA" id="ARBA00023016"/>
    </source>
</evidence>
<reference evidence="11" key="1">
    <citation type="journal article" date="2012" name="PLoS Genet.">
        <title>The genomes of the fungal plant pathogens Cladosporium fulvum and Dothistroma septosporum reveal adaptation to different hosts and lifestyles but also signatures of common ancestry.</title>
        <authorList>
            <person name="de Wit P.J.G.M."/>
            <person name="van der Burgt A."/>
            <person name="Oekmen B."/>
            <person name="Stergiopoulos I."/>
            <person name="Abd-Elsalam K.A."/>
            <person name="Aerts A.L."/>
            <person name="Bahkali A.H."/>
            <person name="Beenen H.G."/>
            <person name="Chettri P."/>
            <person name="Cox M.P."/>
            <person name="Datema E."/>
            <person name="de Vries R.P."/>
            <person name="Dhillon B."/>
            <person name="Ganley A.R."/>
            <person name="Griffiths S.A."/>
            <person name="Guo Y."/>
            <person name="Hamelin R.C."/>
            <person name="Henrissat B."/>
            <person name="Kabir M.S."/>
            <person name="Jashni M.K."/>
            <person name="Kema G."/>
            <person name="Klaubauf S."/>
            <person name="Lapidus A."/>
            <person name="Levasseur A."/>
            <person name="Lindquist E."/>
            <person name="Mehrabi R."/>
            <person name="Ohm R.A."/>
            <person name="Owen T.J."/>
            <person name="Salamov A."/>
            <person name="Schwelm A."/>
            <person name="Schijlen E."/>
            <person name="Sun H."/>
            <person name="van den Burg H.A."/>
            <person name="van Ham R.C.H.J."/>
            <person name="Zhang S."/>
            <person name="Goodwin S.B."/>
            <person name="Grigoriev I.V."/>
            <person name="Collemare J."/>
            <person name="Bradshaw R.E."/>
        </authorList>
    </citation>
    <scope>NUCLEOTIDE SEQUENCE [LARGE SCALE GENOMIC DNA]</scope>
    <source>
        <strain evidence="11">NZE10 / CBS 128990</strain>
    </source>
</reference>
<dbReference type="PANTHER" id="PTHR31780">
    <property type="entry name" value="STRESS RESPONSE PROTEIN NST1-RELATED"/>
    <property type="match status" value="1"/>
</dbReference>
<evidence type="ECO:0000256" key="9">
    <source>
        <dbReference type="SAM" id="MobiDB-lite"/>
    </source>
</evidence>